<dbReference type="AlphaFoldDB" id="A0A178XG13"/>
<dbReference type="EMBL" id="LNQB01000102">
    <property type="protein sequence ID" value="OAP34178.1"/>
    <property type="molecule type" value="Genomic_DNA"/>
</dbReference>
<sequence length="301" mass="33074">MSSISPEKPSIDVALVRRLIAAQFPRWAELPVKPVRFGGWDNRTFHLGDGMTVRLPSAASYALQVEKEQHWLPRLAPLLPLPIPVPVAMGRPGEGYPWHWSIYQWREGETAIHAPVADMSAFARTLAEFLTALQGVGADGGPPPGQHNFFRGGSLAVYDHETRWALGRLDGKIDVAQARAVWERALATAWSGAPVWFHGDVAPGNLLVEDGRLSAIIDFGTSGVGDPACDLSIAWTMFEGESREAFRAALPLDEGTWARGRGWTLWKALIVAAEMPGTDPLEVERSRRIIDEVLADHERHG</sequence>
<keyword evidence="2" id="KW-0808">Transferase</keyword>
<dbReference type="OrthoDB" id="3806873at2"/>
<dbReference type="CDD" id="cd05155">
    <property type="entry name" value="APH_ChoK_like_1"/>
    <property type="match status" value="1"/>
</dbReference>
<dbReference type="Gene3D" id="3.90.1200.10">
    <property type="match status" value="1"/>
</dbReference>
<accession>A0A178XG13</accession>
<keyword evidence="3" id="KW-1185">Reference proteome</keyword>
<proteinExistence type="predicted"/>
<reference evidence="2 3" key="1">
    <citation type="submission" date="2015-11" db="EMBL/GenBank/DDBJ databases">
        <title>Ensifer anhuiense sp. nov., an effective nitrogen fixation bacterium with Glycine soja.</title>
        <authorList>
            <person name="Yan H."/>
            <person name="Chen W."/>
        </authorList>
    </citation>
    <scope>NUCLEOTIDE SEQUENCE [LARGE SCALE GENOMIC DNA]</scope>
    <source>
        <strain evidence="2 3">LMG 7837</strain>
    </source>
</reference>
<comment type="caution">
    <text evidence="2">The sequence shown here is derived from an EMBL/GenBank/DDBJ whole genome shotgun (WGS) entry which is preliminary data.</text>
</comment>
<dbReference type="InterPro" id="IPR011009">
    <property type="entry name" value="Kinase-like_dom_sf"/>
</dbReference>
<dbReference type="SUPFAM" id="SSF56112">
    <property type="entry name" value="Protein kinase-like (PK-like)"/>
    <property type="match status" value="1"/>
</dbReference>
<dbReference type="Pfam" id="PF01636">
    <property type="entry name" value="APH"/>
    <property type="match status" value="1"/>
</dbReference>
<dbReference type="InterPro" id="IPR051678">
    <property type="entry name" value="AGP_Transferase"/>
</dbReference>
<feature type="domain" description="Aminoglycoside phosphotransferase" evidence="1">
    <location>
        <begin position="38"/>
        <end position="263"/>
    </location>
</feature>
<evidence type="ECO:0000259" key="1">
    <source>
        <dbReference type="Pfam" id="PF01636"/>
    </source>
</evidence>
<dbReference type="InterPro" id="IPR002575">
    <property type="entry name" value="Aminoglycoside_PTrfase"/>
</dbReference>
<evidence type="ECO:0000313" key="2">
    <source>
        <dbReference type="EMBL" id="OAP34178.1"/>
    </source>
</evidence>
<dbReference type="Proteomes" id="UP000078507">
    <property type="component" value="Unassembled WGS sequence"/>
</dbReference>
<gene>
    <name evidence="2" type="ORF">ATB98_22890</name>
</gene>
<dbReference type="STRING" id="36856.ATB98_22890"/>
<dbReference type="RefSeq" id="WP_066879334.1">
    <property type="nucleotide sequence ID" value="NZ_LNQB01000102.1"/>
</dbReference>
<name>A0A178XG13_SINSA</name>
<protein>
    <submittedName>
        <fullName evidence="2">Aminoglycoside phosphotransferase</fullName>
    </submittedName>
</protein>
<dbReference type="Gene3D" id="3.30.200.20">
    <property type="entry name" value="Phosphorylase Kinase, domain 1"/>
    <property type="match status" value="1"/>
</dbReference>
<dbReference type="PANTHER" id="PTHR21310">
    <property type="entry name" value="AMINOGLYCOSIDE PHOSPHOTRANSFERASE-RELATED-RELATED"/>
    <property type="match status" value="1"/>
</dbReference>
<dbReference type="PANTHER" id="PTHR21310:SF42">
    <property type="entry name" value="BIFUNCTIONAL AAC_APH"/>
    <property type="match status" value="1"/>
</dbReference>
<evidence type="ECO:0000313" key="3">
    <source>
        <dbReference type="Proteomes" id="UP000078507"/>
    </source>
</evidence>
<organism evidence="2 3">
    <name type="scientific">Sinorhizobium saheli</name>
    <dbReference type="NCBI Taxonomy" id="36856"/>
    <lineage>
        <taxon>Bacteria</taxon>
        <taxon>Pseudomonadati</taxon>
        <taxon>Pseudomonadota</taxon>
        <taxon>Alphaproteobacteria</taxon>
        <taxon>Hyphomicrobiales</taxon>
        <taxon>Rhizobiaceae</taxon>
        <taxon>Sinorhizobium/Ensifer group</taxon>
        <taxon>Sinorhizobium</taxon>
    </lineage>
</organism>
<dbReference type="GO" id="GO:0016740">
    <property type="term" value="F:transferase activity"/>
    <property type="evidence" value="ECO:0007669"/>
    <property type="project" value="UniProtKB-KW"/>
</dbReference>